<dbReference type="EMBL" id="JAEPBH010000015">
    <property type="protein sequence ID" value="MBK4715152.1"/>
    <property type="molecule type" value="Genomic_DNA"/>
</dbReference>
<sequence length="82" mass="9151">MSTITAPRHGQKRSTNVYLSVALVEKARSFDMNLSATLDALLAQAIEEIQRKRQQEKADMQAMNAFMEKVGTITDDDFFGGL</sequence>
<reference evidence="2" key="1">
    <citation type="submission" date="2021-01" db="EMBL/GenBank/DDBJ databases">
        <title>Intestinitalea alba gen. nov., sp. nov., a novel genus of the family Enterobacteriaceae, isolated from the gut of the plastic-eating mealworm Tenebrio molitor L.</title>
        <authorList>
            <person name="Yang Y."/>
        </authorList>
    </citation>
    <scope>NUCLEOTIDE SEQUENCE</scope>
    <source>
        <strain evidence="2">BIT-L3</strain>
    </source>
</reference>
<evidence type="ECO:0000313" key="2">
    <source>
        <dbReference type="EMBL" id="MBK4715152.1"/>
    </source>
</evidence>
<dbReference type="AlphaFoldDB" id="A0A8K0V6M7"/>
<name>A0A8K0V6M7_9ENTR</name>
<evidence type="ECO:0000256" key="1">
    <source>
        <dbReference type="ARBA" id="ARBA00022649"/>
    </source>
</evidence>
<accession>A0A8K0V6M7</accession>
<keyword evidence="1" id="KW-1277">Toxin-antitoxin system</keyword>
<gene>
    <name evidence="2" type="ORF">JJB97_07375</name>
</gene>
<dbReference type="Pfam" id="PF07362">
    <property type="entry name" value="CcdA"/>
    <property type="match status" value="1"/>
</dbReference>
<dbReference type="RefSeq" id="WP_238713388.1">
    <property type="nucleotide sequence ID" value="NZ_JAEPBH010000015.1"/>
</dbReference>
<keyword evidence="3" id="KW-1185">Reference proteome</keyword>
<evidence type="ECO:0000313" key="3">
    <source>
        <dbReference type="Proteomes" id="UP000659047"/>
    </source>
</evidence>
<dbReference type="InterPro" id="IPR009956">
    <property type="entry name" value="Post-segregation_anti-tox_CcdA"/>
</dbReference>
<comment type="caution">
    <text evidence="2">The sequence shown here is derived from an EMBL/GenBank/DDBJ whole genome shotgun (WGS) entry which is preliminary data.</text>
</comment>
<proteinExistence type="predicted"/>
<protein>
    <submittedName>
        <fullName evidence="2">Type II toxin-antitoxin system CcdA family antitoxin</fullName>
    </submittedName>
</protein>
<dbReference type="Proteomes" id="UP000659047">
    <property type="component" value="Unassembled WGS sequence"/>
</dbReference>
<organism evidence="2 3">
    <name type="scientific">Tenebrionibacter intestinalis</name>
    <dbReference type="NCBI Taxonomy" id="2799638"/>
    <lineage>
        <taxon>Bacteria</taxon>
        <taxon>Pseudomonadati</taxon>
        <taxon>Pseudomonadota</taxon>
        <taxon>Gammaproteobacteria</taxon>
        <taxon>Enterobacterales</taxon>
        <taxon>Enterobacteriaceae</taxon>
        <taxon>Tenebrionibacter/Tenebrionicola group</taxon>
        <taxon>Tenebrionibacter</taxon>
    </lineage>
</organism>